<proteinExistence type="predicted"/>
<keyword evidence="2" id="KW-1185">Reference proteome</keyword>
<protein>
    <submittedName>
        <fullName evidence="1">Uncharacterized protein</fullName>
    </submittedName>
</protein>
<dbReference type="RefSeq" id="WP_135360412.1">
    <property type="nucleotide sequence ID" value="NZ_RWJZ01000005.1"/>
</dbReference>
<accession>A0A4Z0HTY7</accession>
<name>A0A4Z0HTY7_MYCPR</name>
<organism evidence="1 2">
    <name type="scientific">Mycolicibacterium peregrinum</name>
    <name type="common">Mycobacterium peregrinum</name>
    <dbReference type="NCBI Taxonomy" id="43304"/>
    <lineage>
        <taxon>Bacteria</taxon>
        <taxon>Bacillati</taxon>
        <taxon>Actinomycetota</taxon>
        <taxon>Actinomycetes</taxon>
        <taxon>Mycobacteriales</taxon>
        <taxon>Mycobacteriaceae</taxon>
        <taxon>Mycolicibacterium</taxon>
    </lineage>
</organism>
<gene>
    <name evidence="1" type="ORF">EJD98_16140</name>
</gene>
<dbReference type="Proteomes" id="UP000297792">
    <property type="component" value="Unassembled WGS sequence"/>
</dbReference>
<evidence type="ECO:0000313" key="1">
    <source>
        <dbReference type="EMBL" id="TGB41447.1"/>
    </source>
</evidence>
<dbReference type="AlphaFoldDB" id="A0A4Z0HTY7"/>
<comment type="caution">
    <text evidence="1">The sequence shown here is derived from an EMBL/GenBank/DDBJ whole genome shotgun (WGS) entry which is preliminary data.</text>
</comment>
<dbReference type="EMBL" id="RWKA01000008">
    <property type="protein sequence ID" value="TGB41447.1"/>
    <property type="molecule type" value="Genomic_DNA"/>
</dbReference>
<evidence type="ECO:0000313" key="2">
    <source>
        <dbReference type="Proteomes" id="UP000297792"/>
    </source>
</evidence>
<sequence length="194" mass="21031">MSGRSVMQSLGEDWVVVMEWPEGVDNGGPCRLEIKPVGGCPVGGLSSTVLRQIDFRGAVANMREQLGAAAQRNAEHEAVEKWRTDRLKTALTSGVTDDYLVLLSDAYLSIVNRGGINPNDYLAKMAGKSTSTVRGHLWQARKRGFLTGSPGRKGGQLTTEAATILERLDEQAADSFFDALEQVRTTRAIPGRAK</sequence>
<reference evidence="1 2" key="1">
    <citation type="submission" date="2018-12" db="EMBL/GenBank/DDBJ databases">
        <title>Draft genome sequences of Mycolicibacterium peregrinum isolated from a pig with lymphadenitis and from soil on the same Japanese pig farm.</title>
        <authorList>
            <person name="Komatsu T."/>
            <person name="Ohya K."/>
            <person name="Sawai K."/>
            <person name="Odoi J.O."/>
            <person name="Otsu K."/>
            <person name="Ota A."/>
            <person name="Ito T."/>
            <person name="Kawai M."/>
            <person name="Maruyama F."/>
        </authorList>
    </citation>
    <scope>NUCLEOTIDE SEQUENCE [LARGE SCALE GENOMIC DNA]</scope>
    <source>
        <strain evidence="1 2">138</strain>
    </source>
</reference>